<dbReference type="Pfam" id="PF13432">
    <property type="entry name" value="TPR_16"/>
    <property type="match status" value="1"/>
</dbReference>
<dbReference type="GeneID" id="20346554"/>
<accession>J3NXU1</accession>
<dbReference type="OrthoDB" id="1898560at2759"/>
<dbReference type="eggNOG" id="KOG1309">
    <property type="taxonomic scope" value="Eukaryota"/>
</dbReference>
<dbReference type="InterPro" id="IPR019734">
    <property type="entry name" value="TPR_rpt"/>
</dbReference>
<gene>
    <name evidence="6" type="primary">20346554</name>
    <name evidence="5" type="ORF">GGTG_06096</name>
</gene>
<reference evidence="5" key="2">
    <citation type="submission" date="2010-07" db="EMBL/GenBank/DDBJ databases">
        <authorList>
            <consortium name="The Broad Institute Genome Sequencing Platform"/>
            <consortium name="Broad Institute Genome Sequencing Center for Infectious Disease"/>
            <person name="Ma L.-J."/>
            <person name="Dead R."/>
            <person name="Young S."/>
            <person name="Zeng Q."/>
            <person name="Koehrsen M."/>
            <person name="Alvarado L."/>
            <person name="Berlin A."/>
            <person name="Chapman S.B."/>
            <person name="Chen Z."/>
            <person name="Freedman E."/>
            <person name="Gellesch M."/>
            <person name="Goldberg J."/>
            <person name="Griggs A."/>
            <person name="Gujja S."/>
            <person name="Heilman E.R."/>
            <person name="Heiman D."/>
            <person name="Hepburn T."/>
            <person name="Howarth C."/>
            <person name="Jen D."/>
            <person name="Larson L."/>
            <person name="Mehta T."/>
            <person name="Neiman D."/>
            <person name="Pearson M."/>
            <person name="Roberts A."/>
            <person name="Saif S."/>
            <person name="Shea T."/>
            <person name="Shenoy N."/>
            <person name="Sisk P."/>
            <person name="Stolte C."/>
            <person name="Sykes S."/>
            <person name="Walk T."/>
            <person name="White J."/>
            <person name="Yandava C."/>
            <person name="Haas B."/>
            <person name="Nusbaum C."/>
            <person name="Birren B."/>
        </authorList>
    </citation>
    <scope>NUCLEOTIDE SEQUENCE</scope>
    <source>
        <strain evidence="5">R3-111a-1</strain>
    </source>
</reference>
<feature type="region of interest" description="Disordered" evidence="2">
    <location>
        <begin position="441"/>
        <end position="466"/>
    </location>
</feature>
<reference evidence="6" key="5">
    <citation type="submission" date="2018-04" db="UniProtKB">
        <authorList>
            <consortium name="EnsemblFungi"/>
        </authorList>
    </citation>
    <scope>IDENTIFICATION</scope>
    <source>
        <strain evidence="6">R3-111a-1</strain>
    </source>
</reference>
<dbReference type="InterPro" id="IPR011990">
    <property type="entry name" value="TPR-like_helical_dom_sf"/>
</dbReference>
<dbReference type="PROSITE" id="PS51048">
    <property type="entry name" value="SGS"/>
    <property type="match status" value="1"/>
</dbReference>
<dbReference type="InterPro" id="IPR008978">
    <property type="entry name" value="HSP20-like_chaperone"/>
</dbReference>
<dbReference type="Gene3D" id="1.25.40.10">
    <property type="entry name" value="Tetratricopeptide repeat domain"/>
    <property type="match status" value="1"/>
</dbReference>
<evidence type="ECO:0000259" key="4">
    <source>
        <dbReference type="PROSITE" id="PS51203"/>
    </source>
</evidence>
<dbReference type="InterPro" id="IPR044563">
    <property type="entry name" value="Sgt1-like"/>
</dbReference>
<reference evidence="6" key="4">
    <citation type="journal article" date="2015" name="G3 (Bethesda)">
        <title>Genome sequences of three phytopathogenic species of the Magnaporthaceae family of fungi.</title>
        <authorList>
            <person name="Okagaki L.H."/>
            <person name="Nunes C.C."/>
            <person name="Sailsbery J."/>
            <person name="Clay B."/>
            <person name="Brown D."/>
            <person name="John T."/>
            <person name="Oh Y."/>
            <person name="Young N."/>
            <person name="Fitzgerald M."/>
            <person name="Haas B.J."/>
            <person name="Zeng Q."/>
            <person name="Young S."/>
            <person name="Adiconis X."/>
            <person name="Fan L."/>
            <person name="Levin J.Z."/>
            <person name="Mitchell T.K."/>
            <person name="Okubara P.A."/>
            <person name="Farman M.L."/>
            <person name="Kohn L.M."/>
            <person name="Birren B."/>
            <person name="Ma L.-J."/>
            <person name="Dean R.A."/>
        </authorList>
    </citation>
    <scope>NUCLEOTIDE SEQUENCE</scope>
    <source>
        <strain evidence="6">R3-111a-1</strain>
    </source>
</reference>
<evidence type="ECO:0000313" key="7">
    <source>
        <dbReference type="Proteomes" id="UP000006039"/>
    </source>
</evidence>
<evidence type="ECO:0000313" key="6">
    <source>
        <dbReference type="EnsemblFungi" id="EJT76174"/>
    </source>
</evidence>
<feature type="domain" description="CS" evidence="4">
    <location>
        <begin position="244"/>
        <end position="335"/>
    </location>
</feature>
<dbReference type="HOGENOM" id="CLU_039532_3_1_1"/>
<comment type="similarity">
    <text evidence="1">Belongs to the SGT1 family.</text>
</comment>
<dbReference type="Proteomes" id="UP000006039">
    <property type="component" value="Unassembled WGS sequence"/>
</dbReference>
<dbReference type="InterPro" id="IPR007699">
    <property type="entry name" value="SGS_dom"/>
</dbReference>
<sequence>MSEITNGHKGMELVKEGKWDEAVTYLTRAIKVRPSPAWLLARAQAYQQKGELDRALVDCEHAYVEATQRQSGREQNMREAQYRRGVIAFRQGRLADADACCSWAMRLALGHPAREQPDPVAARAVGPDGVYEVTPADAEADGREAVEIDNAGGDGKNLASASKKKEWVRPHSFRVVVLGHMQKLPADAPGRRLTVTREPKPPALVDGEYKPEQTAAASSATPSAKTAPAAAAPATAAAGAVPKEQKLRIDHFQNKEVVTLSIFVKGADKDRVAVERAGGDIVVVRNIPRQSNPDLVLKLSHAISAAGEIKHKVFGTKIELTLLNGTPGQKWTSWGSELMGPDAAAALSAAASSARVPATSDTPTAAAAAPAAAPPAVDKPPAYPTSAKGGPKDWEKVGGDDADEDKEQDVDAFFKTLYQNAAPEARRAMMKSYVESNGTHLSTDWAGVKDGKVPTHPPDGAEVKKW</sequence>
<evidence type="ECO:0000259" key="3">
    <source>
        <dbReference type="PROSITE" id="PS51048"/>
    </source>
</evidence>
<dbReference type="EMBL" id="GL385397">
    <property type="protein sequence ID" value="EJT76174.1"/>
    <property type="molecule type" value="Genomic_DNA"/>
</dbReference>
<dbReference type="Gene3D" id="2.60.40.790">
    <property type="match status" value="1"/>
</dbReference>
<dbReference type="STRING" id="644352.J3NXU1"/>
<feature type="compositionally biased region" description="Basic and acidic residues" evidence="2">
    <location>
        <begin position="390"/>
        <end position="399"/>
    </location>
</feature>
<protein>
    <recommendedName>
        <fullName evidence="8">SGT1 and CS domain-containing protein</fullName>
    </recommendedName>
</protein>
<reference evidence="5" key="3">
    <citation type="submission" date="2010-09" db="EMBL/GenBank/DDBJ databases">
        <title>Annotation of Gaeumannomyces graminis var. tritici R3-111a-1.</title>
        <authorList>
            <consortium name="The Broad Institute Genome Sequencing Platform"/>
            <person name="Ma L.-J."/>
            <person name="Dead R."/>
            <person name="Young S.K."/>
            <person name="Zeng Q."/>
            <person name="Gargeya S."/>
            <person name="Fitzgerald M."/>
            <person name="Haas B."/>
            <person name="Abouelleil A."/>
            <person name="Alvarado L."/>
            <person name="Arachchi H.M."/>
            <person name="Berlin A."/>
            <person name="Brown A."/>
            <person name="Chapman S.B."/>
            <person name="Chen Z."/>
            <person name="Dunbar C."/>
            <person name="Freedman E."/>
            <person name="Gearin G."/>
            <person name="Gellesch M."/>
            <person name="Goldberg J."/>
            <person name="Griggs A."/>
            <person name="Gujja S."/>
            <person name="Heiman D."/>
            <person name="Howarth C."/>
            <person name="Larson L."/>
            <person name="Lui A."/>
            <person name="MacDonald P.J.P."/>
            <person name="Mehta T."/>
            <person name="Montmayeur A."/>
            <person name="Murphy C."/>
            <person name="Neiman D."/>
            <person name="Pearson M."/>
            <person name="Priest M."/>
            <person name="Roberts A."/>
            <person name="Saif S."/>
            <person name="Shea T."/>
            <person name="Shenoy N."/>
            <person name="Sisk P."/>
            <person name="Stolte C."/>
            <person name="Sykes S."/>
            <person name="Yandava C."/>
            <person name="Wortman J."/>
            <person name="Nusbaum C."/>
            <person name="Birren B."/>
        </authorList>
    </citation>
    <scope>NUCLEOTIDE SEQUENCE</scope>
    <source>
        <strain evidence="5">R3-111a-1</strain>
    </source>
</reference>
<dbReference type="SUPFAM" id="SSF49764">
    <property type="entry name" value="HSP20-like chaperones"/>
    <property type="match status" value="1"/>
</dbReference>
<feature type="domain" description="SGS" evidence="3">
    <location>
        <begin position="382"/>
        <end position="466"/>
    </location>
</feature>
<proteinExistence type="inferred from homology"/>
<dbReference type="PROSITE" id="PS51203">
    <property type="entry name" value="CS"/>
    <property type="match status" value="1"/>
</dbReference>
<dbReference type="VEuPathDB" id="FungiDB:GGTG_06096"/>
<dbReference type="PANTHER" id="PTHR45862">
    <property type="entry name" value="PROTEIN SGT1 HOMOLOG"/>
    <property type="match status" value="1"/>
</dbReference>
<evidence type="ECO:0000256" key="1">
    <source>
        <dbReference type="ARBA" id="ARBA00008509"/>
    </source>
</evidence>
<keyword evidence="7" id="KW-1185">Reference proteome</keyword>
<evidence type="ECO:0008006" key="8">
    <source>
        <dbReference type="Google" id="ProtNLM"/>
    </source>
</evidence>
<feature type="compositionally biased region" description="Low complexity" evidence="2">
    <location>
        <begin position="215"/>
        <end position="230"/>
    </location>
</feature>
<feature type="region of interest" description="Disordered" evidence="2">
    <location>
        <begin position="361"/>
        <end position="404"/>
    </location>
</feature>
<dbReference type="SUPFAM" id="SSF48452">
    <property type="entry name" value="TPR-like"/>
    <property type="match status" value="1"/>
</dbReference>
<dbReference type="GO" id="GO:0051087">
    <property type="term" value="F:protein-folding chaperone binding"/>
    <property type="evidence" value="ECO:0007669"/>
    <property type="project" value="InterPro"/>
</dbReference>
<evidence type="ECO:0000256" key="2">
    <source>
        <dbReference type="SAM" id="MobiDB-lite"/>
    </source>
</evidence>
<dbReference type="CDD" id="cd06466">
    <property type="entry name" value="p23_CS_SGT1_like"/>
    <property type="match status" value="1"/>
</dbReference>
<feature type="region of interest" description="Disordered" evidence="2">
    <location>
        <begin position="188"/>
        <end position="230"/>
    </location>
</feature>
<reference evidence="7" key="1">
    <citation type="submission" date="2010-07" db="EMBL/GenBank/DDBJ databases">
        <title>The genome sequence of Gaeumannomyces graminis var. tritici strain R3-111a-1.</title>
        <authorList>
            <consortium name="The Broad Institute Genome Sequencing Platform"/>
            <person name="Ma L.-J."/>
            <person name="Dead R."/>
            <person name="Young S."/>
            <person name="Zeng Q."/>
            <person name="Koehrsen M."/>
            <person name="Alvarado L."/>
            <person name="Berlin A."/>
            <person name="Chapman S.B."/>
            <person name="Chen Z."/>
            <person name="Freedman E."/>
            <person name="Gellesch M."/>
            <person name="Goldberg J."/>
            <person name="Griggs A."/>
            <person name="Gujja S."/>
            <person name="Heilman E.R."/>
            <person name="Heiman D."/>
            <person name="Hepburn T."/>
            <person name="Howarth C."/>
            <person name="Jen D."/>
            <person name="Larson L."/>
            <person name="Mehta T."/>
            <person name="Neiman D."/>
            <person name="Pearson M."/>
            <person name="Roberts A."/>
            <person name="Saif S."/>
            <person name="Shea T."/>
            <person name="Shenoy N."/>
            <person name="Sisk P."/>
            <person name="Stolte C."/>
            <person name="Sykes S."/>
            <person name="Walk T."/>
            <person name="White J."/>
            <person name="Yandava C."/>
            <person name="Haas B."/>
            <person name="Nusbaum C."/>
            <person name="Birren B."/>
        </authorList>
    </citation>
    <scope>NUCLEOTIDE SEQUENCE [LARGE SCALE GENOMIC DNA]</scope>
    <source>
        <strain evidence="7">R3-111a-1</strain>
    </source>
</reference>
<feature type="compositionally biased region" description="Basic and acidic residues" evidence="2">
    <location>
        <begin position="447"/>
        <end position="466"/>
    </location>
</feature>
<dbReference type="InterPro" id="IPR007052">
    <property type="entry name" value="CS_dom"/>
</dbReference>
<feature type="compositionally biased region" description="Low complexity" evidence="2">
    <location>
        <begin position="361"/>
        <end position="376"/>
    </location>
</feature>
<dbReference type="EnsemblFungi" id="EJT76174">
    <property type="protein sequence ID" value="EJT76174"/>
    <property type="gene ID" value="GGTG_06096"/>
</dbReference>
<evidence type="ECO:0000313" key="5">
    <source>
        <dbReference type="EMBL" id="EJT76174.1"/>
    </source>
</evidence>
<name>J3NXU1_GAET3</name>
<dbReference type="RefSeq" id="XP_009222174.1">
    <property type="nucleotide sequence ID" value="XM_009223910.1"/>
</dbReference>
<organism evidence="5">
    <name type="scientific">Gaeumannomyces tritici (strain R3-111a-1)</name>
    <name type="common">Wheat and barley take-all root rot fungus</name>
    <name type="synonym">Gaeumannomyces graminis var. tritici</name>
    <dbReference type="NCBI Taxonomy" id="644352"/>
    <lineage>
        <taxon>Eukaryota</taxon>
        <taxon>Fungi</taxon>
        <taxon>Dikarya</taxon>
        <taxon>Ascomycota</taxon>
        <taxon>Pezizomycotina</taxon>
        <taxon>Sordariomycetes</taxon>
        <taxon>Sordariomycetidae</taxon>
        <taxon>Magnaporthales</taxon>
        <taxon>Magnaporthaceae</taxon>
        <taxon>Gaeumannomyces</taxon>
    </lineage>
</organism>
<dbReference type="Pfam" id="PF05002">
    <property type="entry name" value="SGS"/>
    <property type="match status" value="1"/>
</dbReference>
<dbReference type="AlphaFoldDB" id="J3NXU1"/>
<dbReference type="SMART" id="SM00028">
    <property type="entry name" value="TPR"/>
    <property type="match status" value="2"/>
</dbReference>